<dbReference type="GO" id="GO:0006891">
    <property type="term" value="P:intra-Golgi vesicle-mediated transport"/>
    <property type="evidence" value="ECO:0007669"/>
    <property type="project" value="InterPro"/>
</dbReference>
<evidence type="ECO:0000256" key="2">
    <source>
        <dbReference type="ARBA" id="ARBA00020974"/>
    </source>
</evidence>
<keyword evidence="9" id="KW-1185">Reference proteome</keyword>
<dbReference type="InterPro" id="IPR049176">
    <property type="entry name" value="COG5_N"/>
</dbReference>
<dbReference type="PANTHER" id="PTHR13228">
    <property type="entry name" value="CONSERVED OLIGOMERIC GOLGI COMPLEX COMPONENT 5"/>
    <property type="match status" value="1"/>
</dbReference>
<dbReference type="InterPro" id="IPR048485">
    <property type="entry name" value="COG5_helical"/>
</dbReference>
<evidence type="ECO:0000259" key="6">
    <source>
        <dbReference type="Pfam" id="PF10392"/>
    </source>
</evidence>
<gene>
    <name evidence="8" type="ORF">Ctob_004842</name>
</gene>
<name>A0A0M0JRW3_9EUKA</name>
<comment type="subcellular location">
    <subcellularLocation>
        <location evidence="1">Golgi apparatus membrane</location>
        <topology evidence="1">Peripheral membrane protein</topology>
    </subcellularLocation>
</comment>
<dbReference type="Proteomes" id="UP000037460">
    <property type="component" value="Unassembled WGS sequence"/>
</dbReference>
<dbReference type="Pfam" id="PF20649">
    <property type="entry name" value="COG5_C"/>
    <property type="match status" value="1"/>
</dbReference>
<dbReference type="Pfam" id="PF10392">
    <property type="entry name" value="COG5_N"/>
    <property type="match status" value="1"/>
</dbReference>
<reference evidence="9" key="1">
    <citation type="journal article" date="2015" name="PLoS Genet.">
        <title>Genome Sequence and Transcriptome Analyses of Chrysochromulina tobin: Metabolic Tools for Enhanced Algal Fitness in the Prominent Order Prymnesiales (Haptophyceae).</title>
        <authorList>
            <person name="Hovde B.T."/>
            <person name="Deodato C.R."/>
            <person name="Hunsperger H.M."/>
            <person name="Ryken S.A."/>
            <person name="Yost W."/>
            <person name="Jha R.K."/>
            <person name="Patterson J."/>
            <person name="Monnat R.J. Jr."/>
            <person name="Barlow S.B."/>
            <person name="Starkenburg S.R."/>
            <person name="Cattolico R.A."/>
        </authorList>
    </citation>
    <scope>NUCLEOTIDE SEQUENCE</scope>
    <source>
        <strain evidence="9">CCMP291</strain>
    </source>
</reference>
<feature type="domain" description="Conserved oligomeric Golgi complex subunit 5 N-terminal" evidence="6">
    <location>
        <begin position="59"/>
        <end position="158"/>
    </location>
</feature>
<dbReference type="OrthoDB" id="18786at2759"/>
<dbReference type="PANTHER" id="PTHR13228:SF3">
    <property type="entry name" value="CONSERVED OLIGOMERIC GOLGI COMPLEX SUBUNIT 5"/>
    <property type="match status" value="1"/>
</dbReference>
<evidence type="ECO:0000256" key="3">
    <source>
        <dbReference type="ARBA" id="ARBA00023034"/>
    </source>
</evidence>
<comment type="caution">
    <text evidence="8">The sequence shown here is derived from an EMBL/GenBank/DDBJ whole genome shotgun (WGS) entry which is preliminary data.</text>
</comment>
<dbReference type="EMBL" id="JWZX01002445">
    <property type="protein sequence ID" value="KOO29240.1"/>
    <property type="molecule type" value="Genomic_DNA"/>
</dbReference>
<keyword evidence="3" id="KW-0333">Golgi apparatus</keyword>
<evidence type="ECO:0000259" key="7">
    <source>
        <dbReference type="Pfam" id="PF20649"/>
    </source>
</evidence>
<sequence length="732" mass="76316">MAGVKPAFSEDLQSLLAAPALAPLLAGSDATAPATPTASGDDPTLTFAKSVIDAKTGGTVLPQLQGGLQLLSTELGERVSEQYESLITNVHATHALEAKLLRSNERVEALAQSVRRIRTQCAKPYARLQECVTQLERMQECGELLRQTQRALVLCKRLRESVAPPEPPGGGGANAAAAKPASDATTVKPAPSAAARTDLPKAAQALRELEELFAAVDLRGIDAIETEWTFVQQASASVRSQALVMLRAGVKEQSQAQTGTALQVFFHLGELRQTAIEAAKHVTLDVRSAVAGAFDSAIFGPDAAQRLSSGGGVLGDLGAGAKPPHGMPPNSALAGWCEMLWSKADGLAEALFTASMRLTSLQRVLAKKRDPLTQALFATIFDEQAEAPNAALVAERPPPTTVRERVFAAAEQLVPLPPKGKYPMADPSLFDCHPALKALMETVKSCAGPAGAAGERDAPGGTSGTGGTAAAAGLAPLWAPLPETLRTSLTQATGASPFVRQMISMDLPRLMAVLSGVLPKLTQQLAPAKPPAEAVAVLAPEALLDCLSGTRELFEKHLAESLQRTCVAQMRECSALAASAPSASLPAQARAGIEKRLGAAIEHELKRVAGCAPLERLVAASCAHAIGLFGAKGEGLLRLEEGETPAAQQAARLNGELLVAVQGLRADVYAQTGSGSAVSEPATALLLEGLAKLSPLITALANPATPMPDAKRGDAMQMLKQHLRRLEMDENV</sequence>
<evidence type="ECO:0000256" key="1">
    <source>
        <dbReference type="ARBA" id="ARBA00004395"/>
    </source>
</evidence>
<dbReference type="GO" id="GO:0017119">
    <property type="term" value="C:Golgi transport complex"/>
    <property type="evidence" value="ECO:0007669"/>
    <property type="project" value="InterPro"/>
</dbReference>
<feature type="domain" description="Conserved oligomeric Golgi complex subunit 5 helical" evidence="7">
    <location>
        <begin position="218"/>
        <end position="515"/>
    </location>
</feature>
<proteinExistence type="predicted"/>
<evidence type="ECO:0000313" key="8">
    <source>
        <dbReference type="EMBL" id="KOO29240.1"/>
    </source>
</evidence>
<accession>A0A0M0JRW3</accession>
<feature type="region of interest" description="Disordered" evidence="5">
    <location>
        <begin position="163"/>
        <end position="196"/>
    </location>
</feature>
<evidence type="ECO:0000256" key="5">
    <source>
        <dbReference type="SAM" id="MobiDB-lite"/>
    </source>
</evidence>
<evidence type="ECO:0000256" key="4">
    <source>
        <dbReference type="ARBA" id="ARBA00023136"/>
    </source>
</evidence>
<protein>
    <recommendedName>
        <fullName evidence="2">Conserved oligomeric Golgi complex subunit 5</fullName>
    </recommendedName>
</protein>
<evidence type="ECO:0000313" key="9">
    <source>
        <dbReference type="Proteomes" id="UP000037460"/>
    </source>
</evidence>
<dbReference type="InterPro" id="IPR019465">
    <property type="entry name" value="Cog5"/>
</dbReference>
<dbReference type="GO" id="GO:0000139">
    <property type="term" value="C:Golgi membrane"/>
    <property type="evidence" value="ECO:0007669"/>
    <property type="project" value="UniProtKB-SubCell"/>
</dbReference>
<feature type="region of interest" description="Disordered" evidence="5">
    <location>
        <begin position="448"/>
        <end position="467"/>
    </location>
</feature>
<keyword evidence="4" id="KW-0472">Membrane</keyword>
<dbReference type="AlphaFoldDB" id="A0A0M0JRW3"/>
<organism evidence="8 9">
    <name type="scientific">Chrysochromulina tobinii</name>
    <dbReference type="NCBI Taxonomy" id="1460289"/>
    <lineage>
        <taxon>Eukaryota</taxon>
        <taxon>Haptista</taxon>
        <taxon>Haptophyta</taxon>
        <taxon>Prymnesiophyceae</taxon>
        <taxon>Prymnesiales</taxon>
        <taxon>Chrysochromulinaceae</taxon>
        <taxon>Chrysochromulina</taxon>
    </lineage>
</organism>